<accession>A0A6S9J4K9</accession>
<reference evidence="1" key="1">
    <citation type="submission" date="2021-01" db="EMBL/GenBank/DDBJ databases">
        <authorList>
            <person name="Corre E."/>
            <person name="Pelletier E."/>
            <person name="Niang G."/>
            <person name="Scheremetjew M."/>
            <person name="Finn R."/>
            <person name="Kale V."/>
            <person name="Holt S."/>
            <person name="Cochrane G."/>
            <person name="Meng A."/>
            <person name="Brown T."/>
            <person name="Cohen L."/>
        </authorList>
    </citation>
    <scope>NUCLEOTIDE SEQUENCE</scope>
    <source>
        <strain evidence="2">GSO104</strain>
        <strain evidence="1">Pop2</strain>
    </source>
</reference>
<dbReference type="AlphaFoldDB" id="A0A6S9J4K9"/>
<protein>
    <submittedName>
        <fullName evidence="1">Uncharacterized protein</fullName>
    </submittedName>
</protein>
<name>A0A6S9J4K9_9STRA</name>
<dbReference type="EMBL" id="HBGN01003844">
    <property type="protein sequence ID" value="CAD9316135.1"/>
    <property type="molecule type" value="Transcribed_RNA"/>
</dbReference>
<organism evidence="1">
    <name type="scientific">Ditylum brightwellii</name>
    <dbReference type="NCBI Taxonomy" id="49249"/>
    <lineage>
        <taxon>Eukaryota</taxon>
        <taxon>Sar</taxon>
        <taxon>Stramenopiles</taxon>
        <taxon>Ochrophyta</taxon>
        <taxon>Bacillariophyta</taxon>
        <taxon>Mediophyceae</taxon>
        <taxon>Lithodesmiophycidae</taxon>
        <taxon>Lithodesmiales</taxon>
        <taxon>Lithodesmiaceae</taxon>
        <taxon>Ditylum</taxon>
    </lineage>
</organism>
<dbReference type="EMBL" id="HBNS01057146">
    <property type="protein sequence ID" value="CAE4661215.1"/>
    <property type="molecule type" value="Transcribed_RNA"/>
</dbReference>
<gene>
    <name evidence="2" type="ORF">DBRI00130_LOCUS41125</name>
    <name evidence="1" type="ORF">DBRI1063_LOCUS2542</name>
</gene>
<evidence type="ECO:0000313" key="1">
    <source>
        <dbReference type="EMBL" id="CAD9316135.1"/>
    </source>
</evidence>
<evidence type="ECO:0000313" key="2">
    <source>
        <dbReference type="EMBL" id="CAE4661215.1"/>
    </source>
</evidence>
<sequence length="385" mass="44184">MEHLADEIIGLIGSFFSDPKDIVHFSACSRHLRQCLPGNPLRIFIVGHNHGSALPQTFFVSEASPDSFPERILQCHEHLQRGRFYYFWTFRGGGFPFRLYLERHRRLTVDTPSGTKYIDCPFDLGLRPWPPTQTWDVSYGSWIENTEQNHSVQWETPIGLSVGGTNKDDMQADGRQRRLLTVSGCTMRVLPSTWGNDERFQLVKAGNTSSNLKFYSTNLFVSPIPDICEAGHTMVYSPKSIEVAPLITFESCTVVEFDFWTSDGRMYVKSEEIPFALVIPIFVEDNIKDEYQVAPLRALCERNSGRWFSFRLYVAYAADFICGSEQPRALIEIFMRDGKGHRDHTITCDPTRNFAIIQCAGAVIDTRIKEYPRYPDKKKWYVCLT</sequence>
<proteinExistence type="predicted"/>